<reference evidence="1 2" key="1">
    <citation type="journal article" date="2015" name="Sci. Rep.">
        <title>Chromosome-level genome map provides insights into diverse defense mechanisms in the medicinal fungus Ganoderma sinense.</title>
        <authorList>
            <person name="Zhu Y."/>
            <person name="Xu J."/>
            <person name="Sun C."/>
            <person name="Zhou S."/>
            <person name="Xu H."/>
            <person name="Nelson D.R."/>
            <person name="Qian J."/>
            <person name="Song J."/>
            <person name="Luo H."/>
            <person name="Xiang L."/>
            <person name="Li Y."/>
            <person name="Xu Z."/>
            <person name="Ji A."/>
            <person name="Wang L."/>
            <person name="Lu S."/>
            <person name="Hayward A."/>
            <person name="Sun W."/>
            <person name="Li X."/>
            <person name="Schwartz D.C."/>
            <person name="Wang Y."/>
            <person name="Chen S."/>
        </authorList>
    </citation>
    <scope>NUCLEOTIDE SEQUENCE [LARGE SCALE GENOMIC DNA]</scope>
    <source>
        <strain evidence="1 2">ZZ0214-1</strain>
    </source>
</reference>
<proteinExistence type="predicted"/>
<comment type="caution">
    <text evidence="1">The sequence shown here is derived from an EMBL/GenBank/DDBJ whole genome shotgun (WGS) entry which is preliminary data.</text>
</comment>
<name>A0A2G8SLR5_9APHY</name>
<dbReference type="EMBL" id="AYKW01000005">
    <property type="protein sequence ID" value="PIL34717.1"/>
    <property type="molecule type" value="Genomic_DNA"/>
</dbReference>
<organism evidence="1 2">
    <name type="scientific">Ganoderma sinense ZZ0214-1</name>
    <dbReference type="NCBI Taxonomy" id="1077348"/>
    <lineage>
        <taxon>Eukaryota</taxon>
        <taxon>Fungi</taxon>
        <taxon>Dikarya</taxon>
        <taxon>Basidiomycota</taxon>
        <taxon>Agaricomycotina</taxon>
        <taxon>Agaricomycetes</taxon>
        <taxon>Polyporales</taxon>
        <taxon>Polyporaceae</taxon>
        <taxon>Ganoderma</taxon>
    </lineage>
</organism>
<protein>
    <submittedName>
        <fullName evidence="1">Uncharacterized protein</fullName>
    </submittedName>
</protein>
<dbReference type="Proteomes" id="UP000230002">
    <property type="component" value="Unassembled WGS sequence"/>
</dbReference>
<gene>
    <name evidence="1" type="ORF">GSI_03498</name>
</gene>
<evidence type="ECO:0000313" key="2">
    <source>
        <dbReference type="Proteomes" id="UP000230002"/>
    </source>
</evidence>
<keyword evidence="2" id="KW-1185">Reference proteome</keyword>
<dbReference type="AlphaFoldDB" id="A0A2G8SLR5"/>
<evidence type="ECO:0000313" key="1">
    <source>
        <dbReference type="EMBL" id="PIL34717.1"/>
    </source>
</evidence>
<accession>A0A2G8SLR5</accession>
<sequence length="112" mass="12226">MAHLNRLPRWQRGELDAVVKVLEDYSPGTGFLEYPWTPQWIPIHGCKTSKMGGYKLASRWDSAPGGALWVGIGISTAGKTMHVPPVVQVSFAQVPTNRDLAAALRQAIQDAS</sequence>